<dbReference type="GeneID" id="65098517"/>
<evidence type="ECO:0000256" key="1">
    <source>
        <dbReference type="SAM" id="Phobius"/>
    </source>
</evidence>
<organism evidence="2 3">
    <name type="scientific">Methanospirillum purgamenti</name>
    <dbReference type="NCBI Taxonomy" id="2834276"/>
    <lineage>
        <taxon>Archaea</taxon>
        <taxon>Methanobacteriati</taxon>
        <taxon>Methanobacteriota</taxon>
        <taxon>Stenosarchaea group</taxon>
        <taxon>Methanomicrobia</taxon>
        <taxon>Methanomicrobiales</taxon>
        <taxon>Methanospirillaceae</taxon>
        <taxon>Methanospirillum</taxon>
    </lineage>
</organism>
<dbReference type="AlphaFoldDB" id="A0A8E7AYF6"/>
<keyword evidence="1" id="KW-0472">Membrane</keyword>
<dbReference type="Proteomes" id="UP000680656">
    <property type="component" value="Chromosome"/>
</dbReference>
<keyword evidence="1" id="KW-1133">Transmembrane helix</keyword>
<gene>
    <name evidence="2" type="ORF">KHC33_14995</name>
</gene>
<keyword evidence="1" id="KW-0812">Transmembrane</keyword>
<keyword evidence="3" id="KW-1185">Reference proteome</keyword>
<dbReference type="RefSeq" id="WP_214419418.1">
    <property type="nucleotide sequence ID" value="NZ_CP075546.1"/>
</dbReference>
<accession>A0A8E7AYF6</accession>
<feature type="transmembrane region" description="Helical" evidence="1">
    <location>
        <begin position="59"/>
        <end position="75"/>
    </location>
</feature>
<dbReference type="KEGG" id="mrtj:KHC33_14995"/>
<name>A0A8E7AYF6_9EURY</name>
<evidence type="ECO:0000313" key="3">
    <source>
        <dbReference type="Proteomes" id="UP000680656"/>
    </source>
</evidence>
<dbReference type="EMBL" id="CP075546">
    <property type="protein sequence ID" value="QVV88609.1"/>
    <property type="molecule type" value="Genomic_DNA"/>
</dbReference>
<protein>
    <submittedName>
        <fullName evidence="2">Uncharacterized protein</fullName>
    </submittedName>
</protein>
<evidence type="ECO:0000313" key="2">
    <source>
        <dbReference type="EMBL" id="QVV88609.1"/>
    </source>
</evidence>
<proteinExistence type="predicted"/>
<sequence>MNRIQITLLGGAIVYGLLFAIELIQGHVLWQAIIGIALLAFLAVLPYTKEDHMLHTGEMIAIWICILLFGLYAILKSGGLV</sequence>
<feature type="transmembrane region" description="Helical" evidence="1">
    <location>
        <begin position="30"/>
        <end position="47"/>
    </location>
</feature>
<reference evidence="2 3" key="1">
    <citation type="submission" date="2021-05" db="EMBL/GenBank/DDBJ databases">
        <title>A novel Methanospirillum isolate from a pyrite-forming mixed culture.</title>
        <authorList>
            <person name="Bunk B."/>
            <person name="Sproer C."/>
            <person name="Spring S."/>
            <person name="Pester M."/>
        </authorList>
    </citation>
    <scope>NUCLEOTIDE SEQUENCE [LARGE SCALE GENOMIC DNA]</scope>
    <source>
        <strain evidence="2 3">J.3.6.1-F.2.7.3</strain>
    </source>
</reference>